<sequence>MPRSIFNQEEEVGAARAGFTLLVYQVLDFLEVTCIVPTRWEGRRGWIRRLYGLQYEREYGGVSHFLDQATSDLPLTFADGTEIVVPIYGLRNSKATLIAHARERKVHDARCKKDGLPTMQEARAAKLAKKVRKKRDDESGRWDEAAVPPTGVEMCKRKGPQLTEYSRLING</sequence>
<accession>A0A2B7Z5B7</accession>
<evidence type="ECO:0000313" key="1">
    <source>
        <dbReference type="EMBL" id="PGH29096.1"/>
    </source>
</evidence>
<comment type="caution">
    <text evidence="1">The sequence shown here is derived from an EMBL/GenBank/DDBJ whole genome shotgun (WGS) entry which is preliminary data.</text>
</comment>
<proteinExistence type="predicted"/>
<evidence type="ECO:0000313" key="2">
    <source>
        <dbReference type="Proteomes" id="UP000226031"/>
    </source>
</evidence>
<dbReference type="Proteomes" id="UP000226031">
    <property type="component" value="Unassembled WGS sequence"/>
</dbReference>
<dbReference type="AlphaFoldDB" id="A0A2B7Z5B7"/>
<organism evidence="1 2">
    <name type="scientific">[Emmonsia] crescens</name>
    <dbReference type="NCBI Taxonomy" id="73230"/>
    <lineage>
        <taxon>Eukaryota</taxon>
        <taxon>Fungi</taxon>
        <taxon>Dikarya</taxon>
        <taxon>Ascomycota</taxon>
        <taxon>Pezizomycotina</taxon>
        <taxon>Eurotiomycetes</taxon>
        <taxon>Eurotiomycetidae</taxon>
        <taxon>Onygenales</taxon>
        <taxon>Ajellomycetaceae</taxon>
        <taxon>Emergomyces</taxon>
    </lineage>
</organism>
<name>A0A2B7Z5B7_9EURO</name>
<keyword evidence="2" id="KW-1185">Reference proteome</keyword>
<gene>
    <name evidence="1" type="ORF">GX50_08168</name>
</gene>
<protein>
    <submittedName>
        <fullName evidence="1">Uncharacterized protein</fullName>
    </submittedName>
</protein>
<reference evidence="1 2" key="1">
    <citation type="submission" date="2017-10" db="EMBL/GenBank/DDBJ databases">
        <title>Comparative genomics in systemic dimorphic fungi from Ajellomycetaceae.</title>
        <authorList>
            <person name="Munoz J.F."/>
            <person name="Mcewen J.G."/>
            <person name="Clay O.K."/>
            <person name="Cuomo C.A."/>
        </authorList>
    </citation>
    <scope>NUCLEOTIDE SEQUENCE [LARGE SCALE GENOMIC DNA]</scope>
    <source>
        <strain evidence="1 2">UAMH4076</strain>
    </source>
</reference>
<dbReference type="EMBL" id="PDND01000274">
    <property type="protein sequence ID" value="PGH29096.1"/>
    <property type="molecule type" value="Genomic_DNA"/>
</dbReference>